<organism evidence="2">
    <name type="scientific">Candida tenuis (strain ATCC 10573 / BCRC 21748 / CBS 615 / JCM 9827 / NBRC 10315 / NRRL Y-1498 / VKM Y-70)</name>
    <name type="common">Yeast</name>
    <name type="synonym">Yamadazyma tenuis</name>
    <dbReference type="NCBI Taxonomy" id="590646"/>
    <lineage>
        <taxon>Eukaryota</taxon>
        <taxon>Fungi</taxon>
        <taxon>Dikarya</taxon>
        <taxon>Ascomycota</taxon>
        <taxon>Saccharomycotina</taxon>
        <taxon>Pichiomycetes</taxon>
        <taxon>Debaryomycetaceae</taxon>
        <taxon>Yamadazyma</taxon>
    </lineage>
</organism>
<dbReference type="OrthoDB" id="8189076at2759"/>
<gene>
    <name evidence="1" type="ORF">CANTEDRAFT_121899</name>
</gene>
<dbReference type="Proteomes" id="UP000000707">
    <property type="component" value="Unassembled WGS sequence"/>
</dbReference>
<name>G3B4K9_CANTC</name>
<reference evidence="1 2" key="1">
    <citation type="journal article" date="2011" name="Proc. Natl. Acad. Sci. U.S.A.">
        <title>Comparative genomics of xylose-fermenting fungi for enhanced biofuel production.</title>
        <authorList>
            <person name="Wohlbach D.J."/>
            <person name="Kuo A."/>
            <person name="Sato T.K."/>
            <person name="Potts K.M."/>
            <person name="Salamov A.A."/>
            <person name="LaButti K.M."/>
            <person name="Sun H."/>
            <person name="Clum A."/>
            <person name="Pangilinan J.L."/>
            <person name="Lindquist E.A."/>
            <person name="Lucas S."/>
            <person name="Lapidus A."/>
            <person name="Jin M."/>
            <person name="Gunawan C."/>
            <person name="Balan V."/>
            <person name="Dale B.E."/>
            <person name="Jeffries T.W."/>
            <person name="Zinkel R."/>
            <person name="Barry K.W."/>
            <person name="Grigoriev I.V."/>
            <person name="Gasch A.P."/>
        </authorList>
    </citation>
    <scope>NUCLEOTIDE SEQUENCE [LARGE SCALE GENOMIC DNA]</scope>
    <source>
        <strain evidence="2">ATCC 10573 / BCRC 21748 / CBS 615 / JCM 9827 / NBRC 10315 / NRRL Y-1498 / VKM Y-70</strain>
    </source>
</reference>
<evidence type="ECO:0000313" key="1">
    <source>
        <dbReference type="EMBL" id="EGV63971.1"/>
    </source>
</evidence>
<dbReference type="AlphaFoldDB" id="G3B4K9"/>
<dbReference type="EMBL" id="GL996521">
    <property type="protein sequence ID" value="EGV63971.1"/>
    <property type="molecule type" value="Genomic_DNA"/>
</dbReference>
<protein>
    <submittedName>
        <fullName evidence="1">Uncharacterized protein</fullName>
    </submittedName>
</protein>
<dbReference type="HOGENOM" id="CLU_119603_1_0_1"/>
<evidence type="ECO:0000313" key="2">
    <source>
        <dbReference type="Proteomes" id="UP000000707"/>
    </source>
</evidence>
<accession>G3B4K9</accession>
<dbReference type="STRING" id="590646.G3B4K9"/>
<dbReference type="eggNOG" id="ENOG502SDAF">
    <property type="taxonomic scope" value="Eukaryota"/>
</dbReference>
<proteinExistence type="predicted"/>
<keyword evidence="2" id="KW-1185">Reference proteome</keyword>
<sequence>MNTSSKFPEGIKIDDITSGRIDPQLIYSEIDRLKYEINVLRNDMSVFIRALATIPEGSNQQDYYRSVAGKLKVVQNSIKEYCAQYNKLLPIINLSQIKLGHEVEVLPQNLKNDKAKVKPVKR</sequence>